<dbReference type="EMBL" id="JAYWIO010000002">
    <property type="protein sequence ID" value="KAK7283898.1"/>
    <property type="molecule type" value="Genomic_DNA"/>
</dbReference>
<gene>
    <name evidence="2" type="ORF">RIF29_13647</name>
</gene>
<name>A0AAN9IPK4_CROPI</name>
<dbReference type="Proteomes" id="UP001372338">
    <property type="component" value="Unassembled WGS sequence"/>
</dbReference>
<dbReference type="AlphaFoldDB" id="A0AAN9IPK4"/>
<accession>A0AAN9IPK4</accession>
<reference evidence="2 3" key="1">
    <citation type="submission" date="2024-01" db="EMBL/GenBank/DDBJ databases">
        <title>The genomes of 5 underutilized Papilionoideae crops provide insights into root nodulation and disease resistanc.</title>
        <authorList>
            <person name="Yuan L."/>
        </authorList>
    </citation>
    <scope>NUCLEOTIDE SEQUENCE [LARGE SCALE GENOMIC DNA]</scope>
    <source>
        <strain evidence="2">ZHUSHIDOU_FW_LH</strain>
        <tissue evidence="2">Leaf</tissue>
    </source>
</reference>
<comment type="caution">
    <text evidence="2">The sequence shown here is derived from an EMBL/GenBank/DDBJ whole genome shotgun (WGS) entry which is preliminary data.</text>
</comment>
<feature type="region of interest" description="Disordered" evidence="1">
    <location>
        <begin position="1"/>
        <end position="23"/>
    </location>
</feature>
<evidence type="ECO:0000313" key="3">
    <source>
        <dbReference type="Proteomes" id="UP001372338"/>
    </source>
</evidence>
<evidence type="ECO:0000313" key="2">
    <source>
        <dbReference type="EMBL" id="KAK7283898.1"/>
    </source>
</evidence>
<organism evidence="2 3">
    <name type="scientific">Crotalaria pallida</name>
    <name type="common">Smooth rattlebox</name>
    <name type="synonym">Crotalaria striata</name>
    <dbReference type="NCBI Taxonomy" id="3830"/>
    <lineage>
        <taxon>Eukaryota</taxon>
        <taxon>Viridiplantae</taxon>
        <taxon>Streptophyta</taxon>
        <taxon>Embryophyta</taxon>
        <taxon>Tracheophyta</taxon>
        <taxon>Spermatophyta</taxon>
        <taxon>Magnoliopsida</taxon>
        <taxon>eudicotyledons</taxon>
        <taxon>Gunneridae</taxon>
        <taxon>Pentapetalae</taxon>
        <taxon>rosids</taxon>
        <taxon>fabids</taxon>
        <taxon>Fabales</taxon>
        <taxon>Fabaceae</taxon>
        <taxon>Papilionoideae</taxon>
        <taxon>50 kb inversion clade</taxon>
        <taxon>genistoids sensu lato</taxon>
        <taxon>core genistoids</taxon>
        <taxon>Crotalarieae</taxon>
        <taxon>Crotalaria</taxon>
    </lineage>
</organism>
<sequence length="67" mass="7362">MSTATSTRPDDDDDRDIGPKLTPTLTRARCRHQALSKDDIKPEVKVDNNQEPNVIVDMNLISGSVGL</sequence>
<protein>
    <submittedName>
        <fullName evidence="2">Uncharacterized protein</fullName>
    </submittedName>
</protein>
<proteinExistence type="predicted"/>
<keyword evidence="3" id="KW-1185">Reference proteome</keyword>
<evidence type="ECO:0000256" key="1">
    <source>
        <dbReference type="SAM" id="MobiDB-lite"/>
    </source>
</evidence>